<proteinExistence type="predicted"/>
<sequence>MPNTSRGEIAFTVVTSHPDSPALIWAGFWRHDVVVKHLHEVIYGGPSRIDSDYTRAKPA</sequence>
<reference evidence="1 2" key="1">
    <citation type="submission" date="2020-08" db="EMBL/GenBank/DDBJ databases">
        <title>Genomic Encyclopedia of Type Strains, Phase IV (KMG-V): Genome sequencing to study the core and pangenomes of soil and plant-associated prokaryotes.</title>
        <authorList>
            <person name="Whitman W."/>
        </authorList>
    </citation>
    <scope>NUCLEOTIDE SEQUENCE [LARGE SCALE GENOMIC DNA]</scope>
    <source>
        <strain evidence="1 2">X5P3</strain>
    </source>
</reference>
<dbReference type="RefSeq" id="WP_184259582.1">
    <property type="nucleotide sequence ID" value="NZ_JACHIO010000025.1"/>
</dbReference>
<dbReference type="EMBL" id="JACHIO010000025">
    <property type="protein sequence ID" value="MBB5066229.1"/>
    <property type="molecule type" value="Genomic_DNA"/>
</dbReference>
<accession>A0A7W8EC39</accession>
<gene>
    <name evidence="1" type="ORF">HDF15_004605</name>
</gene>
<evidence type="ECO:0000313" key="2">
    <source>
        <dbReference type="Proteomes" id="UP000584867"/>
    </source>
</evidence>
<protein>
    <submittedName>
        <fullName evidence="1">Uncharacterized protein</fullName>
    </submittedName>
</protein>
<comment type="caution">
    <text evidence="1">The sequence shown here is derived from an EMBL/GenBank/DDBJ whole genome shotgun (WGS) entry which is preliminary data.</text>
</comment>
<dbReference type="Proteomes" id="UP000584867">
    <property type="component" value="Unassembled WGS sequence"/>
</dbReference>
<dbReference type="AlphaFoldDB" id="A0A7W8EC39"/>
<evidence type="ECO:0000313" key="1">
    <source>
        <dbReference type="EMBL" id="MBB5066229.1"/>
    </source>
</evidence>
<organism evidence="1 2">
    <name type="scientific">Granulicella mallensis</name>
    <dbReference type="NCBI Taxonomy" id="940614"/>
    <lineage>
        <taxon>Bacteria</taxon>
        <taxon>Pseudomonadati</taxon>
        <taxon>Acidobacteriota</taxon>
        <taxon>Terriglobia</taxon>
        <taxon>Terriglobales</taxon>
        <taxon>Acidobacteriaceae</taxon>
        <taxon>Granulicella</taxon>
    </lineage>
</organism>
<name>A0A7W8EC39_9BACT</name>